<dbReference type="InterPro" id="IPR008929">
    <property type="entry name" value="Chondroitin_lyas"/>
</dbReference>
<dbReference type="GO" id="GO:0042597">
    <property type="term" value="C:periplasmic space"/>
    <property type="evidence" value="ECO:0007669"/>
    <property type="project" value="InterPro"/>
</dbReference>
<dbReference type="Gene3D" id="1.50.10.100">
    <property type="entry name" value="Chondroitin AC/alginate lyase"/>
    <property type="match status" value="1"/>
</dbReference>
<feature type="domain" description="Alginate lyase" evidence="4">
    <location>
        <begin position="91"/>
        <end position="381"/>
    </location>
</feature>
<feature type="region of interest" description="Disordered" evidence="3">
    <location>
        <begin position="443"/>
        <end position="472"/>
    </location>
</feature>
<proteinExistence type="predicted"/>
<evidence type="ECO:0000259" key="4">
    <source>
        <dbReference type="Pfam" id="PF05426"/>
    </source>
</evidence>
<reference evidence="5" key="1">
    <citation type="submission" date="2021-10" db="EMBL/GenBank/DDBJ databases">
        <title>De novo Genome Assembly of Clathrus columnatus (Basidiomycota, Fungi) Using Illumina and Nanopore Sequence Data.</title>
        <authorList>
            <person name="Ogiso-Tanaka E."/>
            <person name="Itagaki H."/>
            <person name="Hosoya T."/>
            <person name="Hosaka K."/>
        </authorList>
    </citation>
    <scope>NUCLEOTIDE SEQUENCE</scope>
    <source>
        <strain evidence="5">MO-923</strain>
    </source>
</reference>
<evidence type="ECO:0000256" key="2">
    <source>
        <dbReference type="ARBA" id="ARBA00023239"/>
    </source>
</evidence>
<name>A0AAV5AFI0_9AGAM</name>
<evidence type="ECO:0000256" key="3">
    <source>
        <dbReference type="SAM" id="MobiDB-lite"/>
    </source>
</evidence>
<feature type="compositionally biased region" description="Basic and acidic residues" evidence="3">
    <location>
        <begin position="456"/>
        <end position="472"/>
    </location>
</feature>
<dbReference type="GO" id="GO:0016829">
    <property type="term" value="F:lyase activity"/>
    <property type="evidence" value="ECO:0007669"/>
    <property type="project" value="UniProtKB-KW"/>
</dbReference>
<dbReference type="EMBL" id="BPWL01000007">
    <property type="protein sequence ID" value="GJJ11888.1"/>
    <property type="molecule type" value="Genomic_DNA"/>
</dbReference>
<gene>
    <name evidence="5" type="ORF">Clacol_006126</name>
</gene>
<dbReference type="AlphaFoldDB" id="A0AAV5AFI0"/>
<keyword evidence="2" id="KW-0456">Lyase</keyword>
<keyword evidence="6" id="KW-1185">Reference proteome</keyword>
<protein>
    <recommendedName>
        <fullName evidence="4">Alginate lyase domain-containing protein</fullName>
    </recommendedName>
</protein>
<comment type="caution">
    <text evidence="5">The sequence shown here is derived from an EMBL/GenBank/DDBJ whole genome shotgun (WGS) entry which is preliminary data.</text>
</comment>
<evidence type="ECO:0000313" key="5">
    <source>
        <dbReference type="EMBL" id="GJJ11888.1"/>
    </source>
</evidence>
<keyword evidence="1" id="KW-0732">Signal</keyword>
<accession>A0AAV5AFI0</accession>
<dbReference type="InterPro" id="IPR008397">
    <property type="entry name" value="Alginate_lyase_dom"/>
</dbReference>
<dbReference type="SUPFAM" id="SSF48230">
    <property type="entry name" value="Chondroitin AC/alginate lyase"/>
    <property type="match status" value="1"/>
</dbReference>
<evidence type="ECO:0000256" key="1">
    <source>
        <dbReference type="ARBA" id="ARBA00022729"/>
    </source>
</evidence>
<sequence length="529" mass="59674">MVDFLSFIRKLLVDKERNTLMKNKEVQVYHVIQGFRFGSVSQRGFRKRIFVFRDSNPDYVLNETFPDSLGDARETILQWTGQVNALGPWSVLNKTITPPSGDKHDYMSWAPYSWPNCTGVGNTTVLTPEEVWVTCPYVLRDGQFNPDGRLIDDIGEFSNLADAVLFNALSWVLSGRPTALYAVNAVNYIKIWFLDSATKMNPNLNYAQMARGPTGQIGTHTGILDTKCFTKIITGILILKQGNCALWTPDLDSQMTSWVQQFVQWLETAPTAIEESKAVNNHGSFYFTQLASLKLYLNDTAGALNVTTTYFTNQFQNQILGNGEQPFEAIRTRPYHYRAYNLCAMITNARLQNYMNKTSNVWNWKTKYGATIQTALDFAINVPPWVSNETSHQSEMDPNVAAIKAVYGDPTNGYTNFLQFRESNYTAQPYWYWYQSLDSLAGSTQPSPSPTPVKNSDGKPGERAKLSKAEKLDKVVPSGGSIPYSCNTNIVEYWMQTSMRQQQMVYGNLCMGDMGKANTLQQTKVISCI</sequence>
<dbReference type="Pfam" id="PF05426">
    <property type="entry name" value="Alginate_lyase"/>
    <property type="match status" value="1"/>
</dbReference>
<organism evidence="5 6">
    <name type="scientific">Clathrus columnatus</name>
    <dbReference type="NCBI Taxonomy" id="1419009"/>
    <lineage>
        <taxon>Eukaryota</taxon>
        <taxon>Fungi</taxon>
        <taxon>Dikarya</taxon>
        <taxon>Basidiomycota</taxon>
        <taxon>Agaricomycotina</taxon>
        <taxon>Agaricomycetes</taxon>
        <taxon>Phallomycetidae</taxon>
        <taxon>Phallales</taxon>
        <taxon>Clathraceae</taxon>
        <taxon>Clathrus</taxon>
    </lineage>
</organism>
<dbReference type="Proteomes" id="UP001050691">
    <property type="component" value="Unassembled WGS sequence"/>
</dbReference>
<evidence type="ECO:0000313" key="6">
    <source>
        <dbReference type="Proteomes" id="UP001050691"/>
    </source>
</evidence>